<evidence type="ECO:0000313" key="12">
    <source>
        <dbReference type="Proteomes" id="UP000215738"/>
    </source>
</evidence>
<proteinExistence type="inferred from homology"/>
<dbReference type="NCBIfam" id="TIGR01948">
    <property type="entry name" value="rnfE"/>
    <property type="match status" value="1"/>
</dbReference>
<dbReference type="EC" id="7.-.-.-" evidence="9"/>
<comment type="similarity">
    <text evidence="9">Belongs to the NqrDE/RnfAE family.</text>
</comment>
<dbReference type="GO" id="GO:0005886">
    <property type="term" value="C:plasma membrane"/>
    <property type="evidence" value="ECO:0007669"/>
    <property type="project" value="UniProtKB-SubCell"/>
</dbReference>
<feature type="transmembrane region" description="Helical" evidence="9">
    <location>
        <begin position="134"/>
        <end position="151"/>
    </location>
</feature>
<dbReference type="Proteomes" id="UP000215738">
    <property type="component" value="Unassembled WGS sequence"/>
</dbReference>
<keyword evidence="6 9" id="KW-0249">Electron transport</keyword>
<dbReference type="AlphaFoldDB" id="A0A263HDG8"/>
<evidence type="ECO:0000256" key="7">
    <source>
        <dbReference type="ARBA" id="ARBA00022989"/>
    </source>
</evidence>
<sequence length="247" mass="26815">MTTENGIKIDRALESDVSDLAQPSSEIQSAVEKNAEKGIWLRLFKQGIWQNNPGLVQLLGLCPLLAVSGSATNALGLGLATVIVLMCTNTIISLFRKHIPQQIRIPIYVMIIATTVTMVQLMMNAYTYTLYQSLGIFIPLIVTNCIVIGRAEAFASKNSVAHALFDGFSMGLGMTLSLFVLGGVREIIGTGKLFIGIENLLGSWATELHLELFQVDSRFLLAILPPGAFIGLGLLLALKNIIDRKVK</sequence>
<feature type="transmembrane region" description="Helical" evidence="9">
    <location>
        <begin position="107"/>
        <end position="128"/>
    </location>
</feature>
<dbReference type="InParanoid" id="A0A263HDG8"/>
<keyword evidence="4 9" id="KW-0812">Transmembrane</keyword>
<reference evidence="10 12" key="1">
    <citation type="submission" date="2017-07" db="EMBL/GenBank/DDBJ databases">
        <title>Virulence factors identified in Actinobacillus seminis.</title>
        <authorList>
            <person name="Negrete-Abascal E."/>
            <person name="Vaca-Pacheco S."/>
            <person name="Montes-Garcia F."/>
            <person name="Leyto-Gil A.M."/>
            <person name="Fragoso-Garcia E."/>
            <person name="Carvente-Garcia R."/>
            <person name="Perez-Agueros S."/>
            <person name="Castelan-Sanchez H.G."/>
            <person name="Garcia-Molina A."/>
            <person name="Villamar T.E."/>
            <person name="Vazquez-Cruz C."/>
        </authorList>
    </citation>
    <scope>NUCLEOTIDE SEQUENCE [LARGE SCALE GENOMIC DNA]</scope>
    <source>
        <strain evidence="10 12">ATCC 15768</strain>
    </source>
</reference>
<keyword evidence="7 9" id="KW-1133">Transmembrane helix</keyword>
<evidence type="ECO:0000256" key="9">
    <source>
        <dbReference type="HAMAP-Rule" id="MF_00478"/>
    </source>
</evidence>
<comment type="subcellular location">
    <subcellularLocation>
        <location evidence="9">Cell inner membrane</location>
        <topology evidence="9">Multi-pass membrane protein</topology>
    </subcellularLocation>
    <subcellularLocation>
        <location evidence="1">Endomembrane system</location>
        <topology evidence="1">Multi-pass membrane protein</topology>
    </subcellularLocation>
</comment>
<dbReference type="GO" id="GO:0012505">
    <property type="term" value="C:endomembrane system"/>
    <property type="evidence" value="ECO:0007669"/>
    <property type="project" value="UniProtKB-SubCell"/>
</dbReference>
<comment type="function">
    <text evidence="9">Part of a membrane-bound complex that couples electron transfer with translocation of ions across the membrane.</text>
</comment>
<evidence type="ECO:0000256" key="1">
    <source>
        <dbReference type="ARBA" id="ARBA00004127"/>
    </source>
</evidence>
<name>A0A263HDG8_9PAST</name>
<dbReference type="FunCoup" id="A0A263HDG8">
    <property type="interactions" value="107"/>
</dbReference>
<organism evidence="11 13">
    <name type="scientific">Actinobacillus seminis</name>
    <dbReference type="NCBI Taxonomy" id="722"/>
    <lineage>
        <taxon>Bacteria</taxon>
        <taxon>Pseudomonadati</taxon>
        <taxon>Pseudomonadota</taxon>
        <taxon>Gammaproteobacteria</taxon>
        <taxon>Pasteurellales</taxon>
        <taxon>Pasteurellaceae</taxon>
        <taxon>Actinobacillus</taxon>
    </lineage>
</organism>
<dbReference type="NCBIfam" id="NF009070">
    <property type="entry name" value="PRK12405.1"/>
    <property type="match status" value="1"/>
</dbReference>
<dbReference type="EMBL" id="UFSB01000001">
    <property type="protein sequence ID" value="SUU36352.1"/>
    <property type="molecule type" value="Genomic_DNA"/>
</dbReference>
<evidence type="ECO:0000313" key="13">
    <source>
        <dbReference type="Proteomes" id="UP000254507"/>
    </source>
</evidence>
<evidence type="ECO:0000256" key="8">
    <source>
        <dbReference type="ARBA" id="ARBA00023136"/>
    </source>
</evidence>
<evidence type="ECO:0000256" key="5">
    <source>
        <dbReference type="ARBA" id="ARBA00022967"/>
    </source>
</evidence>
<evidence type="ECO:0000313" key="10">
    <source>
        <dbReference type="EMBL" id="OZN24969.1"/>
    </source>
</evidence>
<comment type="subunit">
    <text evidence="9">The complex is composed of six subunits: RnfA, RnfB, RnfC, RnfD, RnfE and RnfG.</text>
</comment>
<keyword evidence="12" id="KW-1185">Reference proteome</keyword>
<protein>
    <recommendedName>
        <fullName evidence="9">Ion-translocating oxidoreductase complex subunit E</fullName>
        <ecNumber evidence="9">7.-.-.-</ecNumber>
    </recommendedName>
    <alternativeName>
        <fullName evidence="9">Rnf electron transport complex subunit E</fullName>
    </alternativeName>
</protein>
<dbReference type="RefSeq" id="WP_094946422.1">
    <property type="nucleotide sequence ID" value="NZ_NLFK01000005.1"/>
</dbReference>
<feature type="transmembrane region" description="Helical" evidence="9">
    <location>
        <begin position="163"/>
        <end position="184"/>
    </location>
</feature>
<dbReference type="PIRSF" id="PIRSF006102">
    <property type="entry name" value="NQR_DE"/>
    <property type="match status" value="1"/>
</dbReference>
<keyword evidence="8 9" id="KW-0472">Membrane</keyword>
<feature type="transmembrane region" description="Helical" evidence="9">
    <location>
        <begin position="219"/>
        <end position="238"/>
    </location>
</feature>
<dbReference type="Pfam" id="PF02508">
    <property type="entry name" value="Rnf-Nqr"/>
    <property type="match status" value="1"/>
</dbReference>
<gene>
    <name evidence="9 11" type="primary">rnfE</name>
    <name evidence="10" type="ORF">CFY87_06490</name>
    <name evidence="11" type="ORF">NCTC10851_01193</name>
</gene>
<dbReference type="InterPro" id="IPR003667">
    <property type="entry name" value="NqrDE/RnfAE"/>
</dbReference>
<keyword evidence="9" id="KW-1003">Cell membrane</keyword>
<keyword evidence="2 9" id="KW-0813">Transport</keyword>
<evidence type="ECO:0000256" key="3">
    <source>
        <dbReference type="ARBA" id="ARBA00022519"/>
    </source>
</evidence>
<feature type="transmembrane region" description="Helical" evidence="9">
    <location>
        <begin position="74"/>
        <end position="95"/>
    </location>
</feature>
<dbReference type="InterPro" id="IPR010968">
    <property type="entry name" value="RnfE"/>
</dbReference>
<dbReference type="OrthoDB" id="9782945at2"/>
<keyword evidence="3 9" id="KW-0997">Cell inner membrane</keyword>
<dbReference type="EMBL" id="NLFK01000005">
    <property type="protein sequence ID" value="OZN24969.1"/>
    <property type="molecule type" value="Genomic_DNA"/>
</dbReference>
<evidence type="ECO:0000256" key="4">
    <source>
        <dbReference type="ARBA" id="ARBA00022692"/>
    </source>
</evidence>
<evidence type="ECO:0000256" key="6">
    <source>
        <dbReference type="ARBA" id="ARBA00022982"/>
    </source>
</evidence>
<keyword evidence="5 9" id="KW-1278">Translocase</keyword>
<accession>A0A263HDG8</accession>
<dbReference type="PANTHER" id="PTHR30586">
    <property type="entry name" value="ELECTRON TRANSPORT COMPLEX PROTEIN RNFE"/>
    <property type="match status" value="1"/>
</dbReference>
<dbReference type="PANTHER" id="PTHR30586:SF0">
    <property type="entry name" value="ION-TRANSLOCATING OXIDOREDUCTASE COMPLEX SUBUNIT E"/>
    <property type="match status" value="1"/>
</dbReference>
<dbReference type="GO" id="GO:0022900">
    <property type="term" value="P:electron transport chain"/>
    <property type="evidence" value="ECO:0007669"/>
    <property type="project" value="UniProtKB-UniRule"/>
</dbReference>
<dbReference type="Proteomes" id="UP000254507">
    <property type="component" value="Unassembled WGS sequence"/>
</dbReference>
<reference evidence="11 13" key="2">
    <citation type="submission" date="2018-06" db="EMBL/GenBank/DDBJ databases">
        <authorList>
            <consortium name="Pathogen Informatics"/>
            <person name="Doyle S."/>
        </authorList>
    </citation>
    <scope>NUCLEOTIDE SEQUENCE [LARGE SCALE GENOMIC DNA]</scope>
    <source>
        <strain evidence="11 13">NCTC10851</strain>
    </source>
</reference>
<evidence type="ECO:0000256" key="2">
    <source>
        <dbReference type="ARBA" id="ARBA00022448"/>
    </source>
</evidence>
<dbReference type="HAMAP" id="MF_00478">
    <property type="entry name" value="RsxE_RnfE"/>
    <property type="match status" value="1"/>
</dbReference>
<evidence type="ECO:0000313" key="11">
    <source>
        <dbReference type="EMBL" id="SUU36352.1"/>
    </source>
</evidence>